<name>A0A7J6GPL6_CANSA</name>
<dbReference type="InterPro" id="IPR005123">
    <property type="entry name" value="Oxoglu/Fe-dep_dioxygenase_dom"/>
</dbReference>
<dbReference type="InterPro" id="IPR027450">
    <property type="entry name" value="AlkB-like"/>
</dbReference>
<evidence type="ECO:0000313" key="4">
    <source>
        <dbReference type="Proteomes" id="UP000583929"/>
    </source>
</evidence>
<protein>
    <recommendedName>
        <fullName evidence="2">Fe2OG dioxygenase domain-containing protein</fullName>
    </recommendedName>
</protein>
<dbReference type="Proteomes" id="UP000583929">
    <property type="component" value="Unassembled WGS sequence"/>
</dbReference>
<gene>
    <name evidence="3" type="ORF">G4B88_000239</name>
</gene>
<comment type="caution">
    <text evidence="3">The sequence shown here is derived from an EMBL/GenBank/DDBJ whole genome shotgun (WGS) entry which is preliminary data.</text>
</comment>
<evidence type="ECO:0000313" key="3">
    <source>
        <dbReference type="EMBL" id="KAF4384843.1"/>
    </source>
</evidence>
<organism evidence="3 4">
    <name type="scientific">Cannabis sativa</name>
    <name type="common">Hemp</name>
    <name type="synonym">Marijuana</name>
    <dbReference type="NCBI Taxonomy" id="3483"/>
    <lineage>
        <taxon>Eukaryota</taxon>
        <taxon>Viridiplantae</taxon>
        <taxon>Streptophyta</taxon>
        <taxon>Embryophyta</taxon>
        <taxon>Tracheophyta</taxon>
        <taxon>Spermatophyta</taxon>
        <taxon>Magnoliopsida</taxon>
        <taxon>eudicotyledons</taxon>
        <taxon>Gunneridae</taxon>
        <taxon>Pentapetalae</taxon>
        <taxon>rosids</taxon>
        <taxon>fabids</taxon>
        <taxon>Rosales</taxon>
        <taxon>Cannabaceae</taxon>
        <taxon>Cannabis</taxon>
    </lineage>
</organism>
<reference evidence="3 4" key="1">
    <citation type="journal article" date="2020" name="bioRxiv">
        <title>Sequence and annotation of 42 cannabis genomes reveals extensive copy number variation in cannabinoid synthesis and pathogen resistance genes.</title>
        <authorList>
            <person name="Mckernan K.J."/>
            <person name="Helbert Y."/>
            <person name="Kane L.T."/>
            <person name="Ebling H."/>
            <person name="Zhang L."/>
            <person name="Liu B."/>
            <person name="Eaton Z."/>
            <person name="Mclaughlin S."/>
            <person name="Kingan S."/>
            <person name="Baybayan P."/>
            <person name="Concepcion G."/>
            <person name="Jordan M."/>
            <person name="Riva A."/>
            <person name="Barbazuk W."/>
            <person name="Harkins T."/>
        </authorList>
    </citation>
    <scope>NUCLEOTIDE SEQUENCE [LARGE SCALE GENOMIC DNA]</scope>
    <source>
        <strain evidence="4">cv. Jamaican Lion 4</strain>
        <tissue evidence="3">Leaf</tissue>
    </source>
</reference>
<evidence type="ECO:0000256" key="1">
    <source>
        <dbReference type="ARBA" id="ARBA00007879"/>
    </source>
</evidence>
<dbReference type="AlphaFoldDB" id="A0A7J6GPL6"/>
<dbReference type="OrthoDB" id="412814at2759"/>
<dbReference type="SUPFAM" id="SSF51197">
    <property type="entry name" value="Clavaminate synthase-like"/>
    <property type="match status" value="1"/>
</dbReference>
<accession>A0A803RC30</accession>
<dbReference type="OMA" id="CAHIDLM"/>
<accession>A0A7J6GPL6</accession>
<dbReference type="GO" id="GO:0006974">
    <property type="term" value="P:DNA damage response"/>
    <property type="evidence" value="ECO:0007669"/>
    <property type="project" value="InterPro"/>
</dbReference>
<dbReference type="Gene3D" id="2.60.120.590">
    <property type="entry name" value="Alpha-ketoglutarate-dependent dioxygenase AlkB-like"/>
    <property type="match status" value="1"/>
</dbReference>
<dbReference type="PANTHER" id="PTHR21052:SF0">
    <property type="entry name" value="ALPHA-KETOGLUTARATE-DEPENDENT DIOXYGENASE ALKB HOMOLOG 7, MITOCHONDRIAL"/>
    <property type="match status" value="1"/>
</dbReference>
<comment type="similarity">
    <text evidence="1">Belongs to the alkB family.</text>
</comment>
<feature type="domain" description="Fe2OG dioxygenase" evidence="2">
    <location>
        <begin position="131"/>
        <end position="246"/>
    </location>
</feature>
<proteinExistence type="inferred from homology"/>
<dbReference type="GO" id="GO:0005759">
    <property type="term" value="C:mitochondrial matrix"/>
    <property type="evidence" value="ECO:0007669"/>
    <property type="project" value="TreeGrafter"/>
</dbReference>
<keyword evidence="4" id="KW-1185">Reference proteome</keyword>
<dbReference type="EMBL" id="JAATIQ010000089">
    <property type="protein sequence ID" value="KAF4384843.1"/>
    <property type="molecule type" value="Genomic_DNA"/>
</dbReference>
<dbReference type="PROSITE" id="PS51471">
    <property type="entry name" value="FE2OG_OXY"/>
    <property type="match status" value="1"/>
</dbReference>
<dbReference type="Pfam" id="PF13532">
    <property type="entry name" value="2OG-FeII_Oxy_2"/>
    <property type="match status" value="1"/>
</dbReference>
<dbReference type="PANTHER" id="PTHR21052">
    <property type="entry name" value="SPERMATOGENESIS ASSOCIATED 11-RELATED"/>
    <property type="match status" value="1"/>
</dbReference>
<sequence length="249" mass="28284">MNTDKQLLVQLFGESSEEEEEAEEQSESNICFWERFEEIRGLWICRDFLSPHHQSSLLSALQNEGWFSEASHNQVMRFGELPSWAMALSDSIHDAVLSCSIHVPTDLESCNGRRNELVSPFPSDLLWRQPLFDQLIANLYHPGEGICAHVDLMRFEDGIAIVSLESSCVMHFSQVEAEGGESSSSSSSANRKKIPVYLNPGSLILMSGEARYEWKHEINRNPGVQMWEGHELQQATRTSITLRKLRCVE</sequence>
<dbReference type="InterPro" id="IPR032870">
    <property type="entry name" value="ALKBH7-like"/>
</dbReference>
<evidence type="ECO:0000259" key="2">
    <source>
        <dbReference type="PROSITE" id="PS51471"/>
    </source>
</evidence>
<dbReference type="GO" id="GO:0006631">
    <property type="term" value="P:fatty acid metabolic process"/>
    <property type="evidence" value="ECO:0007669"/>
    <property type="project" value="TreeGrafter"/>
</dbReference>
<dbReference type="InterPro" id="IPR037151">
    <property type="entry name" value="AlkB-like_sf"/>
</dbReference>